<feature type="transmembrane region" description="Helical" evidence="2">
    <location>
        <begin position="132"/>
        <end position="151"/>
    </location>
</feature>
<reference evidence="4" key="1">
    <citation type="submission" date="2021-05" db="EMBL/GenBank/DDBJ databases">
        <title>The genome of the haptophyte Pavlova lutheri (Diacronema luteri, Pavlovales) - a model for lipid biosynthesis in eukaryotic algae.</title>
        <authorList>
            <person name="Hulatt C.J."/>
            <person name="Posewitz M.C."/>
        </authorList>
    </citation>
    <scope>NUCLEOTIDE SEQUENCE</scope>
    <source>
        <strain evidence="4">NIVA-4/92</strain>
    </source>
</reference>
<keyword evidence="2" id="KW-0812">Transmembrane</keyword>
<dbReference type="OrthoDB" id="10508262at2759"/>
<feature type="signal peptide" evidence="3">
    <location>
        <begin position="1"/>
        <end position="19"/>
    </location>
</feature>
<keyword evidence="3" id="KW-0732">Signal</keyword>
<feature type="region of interest" description="Disordered" evidence="1">
    <location>
        <begin position="49"/>
        <end position="96"/>
    </location>
</feature>
<accession>A0A8J5XES7</accession>
<organism evidence="4 5">
    <name type="scientific">Diacronema lutheri</name>
    <name type="common">Unicellular marine alga</name>
    <name type="synonym">Monochrysis lutheri</name>
    <dbReference type="NCBI Taxonomy" id="2081491"/>
    <lineage>
        <taxon>Eukaryota</taxon>
        <taxon>Haptista</taxon>
        <taxon>Haptophyta</taxon>
        <taxon>Pavlovophyceae</taxon>
        <taxon>Pavlovales</taxon>
        <taxon>Pavlovaceae</taxon>
        <taxon>Diacronema</taxon>
    </lineage>
</organism>
<evidence type="ECO:0000256" key="3">
    <source>
        <dbReference type="SAM" id="SignalP"/>
    </source>
</evidence>
<evidence type="ECO:0000256" key="1">
    <source>
        <dbReference type="SAM" id="MobiDB-lite"/>
    </source>
</evidence>
<proteinExistence type="predicted"/>
<feature type="chain" id="PRO_5035288853" evidence="3">
    <location>
        <begin position="20"/>
        <end position="184"/>
    </location>
</feature>
<dbReference type="Proteomes" id="UP000751190">
    <property type="component" value="Unassembled WGS sequence"/>
</dbReference>
<protein>
    <submittedName>
        <fullName evidence="4">Uncharacterized protein</fullName>
    </submittedName>
</protein>
<dbReference type="AlphaFoldDB" id="A0A8J5XES7"/>
<feature type="region of interest" description="Disordered" evidence="1">
    <location>
        <begin position="163"/>
        <end position="184"/>
    </location>
</feature>
<evidence type="ECO:0000313" key="4">
    <source>
        <dbReference type="EMBL" id="KAG8459467.1"/>
    </source>
</evidence>
<keyword evidence="5" id="KW-1185">Reference proteome</keyword>
<evidence type="ECO:0000313" key="5">
    <source>
        <dbReference type="Proteomes" id="UP000751190"/>
    </source>
</evidence>
<evidence type="ECO:0000256" key="2">
    <source>
        <dbReference type="SAM" id="Phobius"/>
    </source>
</evidence>
<name>A0A8J5XES7_DIALT</name>
<keyword evidence="2" id="KW-0472">Membrane</keyword>
<keyword evidence="2" id="KW-1133">Transmembrane helix</keyword>
<dbReference type="EMBL" id="JAGTXO010000040">
    <property type="protein sequence ID" value="KAG8459467.1"/>
    <property type="molecule type" value="Genomic_DNA"/>
</dbReference>
<gene>
    <name evidence="4" type="ORF">KFE25_012802</name>
</gene>
<sequence length="184" mass="19646">MVADIFAVVALLSVPTCASAPSGALRLLRAPRLVRATRLPPARACAPRMAELEPDAAEPTPERDWDGALRNLTSGGASGAANGTRPASPEDEPVYRIASSRERLADSRKKYVDSMNEREEQLVSTWGSERGLLGALGVVGVILCFYIYVGLSGGLDTPRPDIPLDEPGASSEYEAGERLLQTLR</sequence>
<comment type="caution">
    <text evidence="4">The sequence shown here is derived from an EMBL/GenBank/DDBJ whole genome shotgun (WGS) entry which is preliminary data.</text>
</comment>